<feature type="region of interest" description="Disordered" evidence="1">
    <location>
        <begin position="273"/>
        <end position="329"/>
    </location>
</feature>
<dbReference type="SMART" id="SM00233">
    <property type="entry name" value="PH"/>
    <property type="match status" value="2"/>
</dbReference>
<reference evidence="4" key="1">
    <citation type="submission" date="2024-06" db="EMBL/GenBank/DDBJ databases">
        <title>Multi-omics analyses provide insights into the biosynthesis of the anticancer antibiotic pleurotin in Hohenbuehelia grisea.</title>
        <authorList>
            <person name="Weaver J.A."/>
            <person name="Alberti F."/>
        </authorList>
    </citation>
    <scope>NUCLEOTIDE SEQUENCE [LARGE SCALE GENOMIC DNA]</scope>
    <source>
        <strain evidence="4">T-177</strain>
    </source>
</reference>
<proteinExistence type="predicted"/>
<keyword evidence="4" id="KW-1185">Reference proteome</keyword>
<evidence type="ECO:0000259" key="2">
    <source>
        <dbReference type="SMART" id="SM00233"/>
    </source>
</evidence>
<feature type="compositionally biased region" description="Basic and acidic residues" evidence="1">
    <location>
        <begin position="249"/>
        <end position="260"/>
    </location>
</feature>
<sequence length="1051" mass="119463">MSSSLNRTSSATSCSAGSLAGTCNDIHVHRRTFVGPMPEKVVSTTEERVQNRARSLFHGRRTFETLDDGDKVMPKVIRDHAFRFFIKHGGKPEDWGEEEERNAVEEMLHRWKESEWGSVLRRRRKEPETRQTTRWVGGSFEIGNVLGINILEDTPENISNASTSPTSPRRPDSSSVRPSTFAGDSFVTAQTEFQDSPPSTNEAPHVTLNASALPEPLSALNGYTPEHQNGHTAPSPTSSTALLRPSLGLRDDQPPSHARTEVFHRSIIRLPSSFRSDTQMGTLKKGKGKGKSVHYEELSPLDQNGRAPSPAPPGEVLQRRGSEIEETSAGATVVAASQLPVPDDEGIVMRDRMLVRVSFTRKGIEPHFDEVQNRMTDHLDLKDWGEFLVVWHRHRIDLYEDYSLPGKEMFRGHKRVAYAIPLDELDAKTSLSLYSFVDLTFCLSCKPWPRHQPDDDDIRKLRARWKARPLERNVFIFKMKTRTRASDWLWLLWRHFGGHIPRTLKVRNPALDTWVTIDVPQIDLESGTAFRMFNRDNIIALCAKSLRSVPQWKYIVQRQLEQGKTLALAWRSESSLDWIWLEDDVEGNFREWSLLYGLAFKQPRRPTNLEIRLAEHFPSHVVLKTGEHIHEPTAIEGYVDRIKTKTQTRQQVYLATHDGNLFGLTATNAHPPAPPGLQAVGTDPESYAQVFRESEVARGALQLMDAVSVTDLRDIVAVRRAFHVVPERNHSESDQTPSDGEQIRSWACEERQEGDADDEGGDEALSKSLDKANLRMKRGFELLLANGTVIRYEAYSRNLALEWIERLRELIAYWKLRHRFDAHEEMSIAKASRAPVTPKTRVHQNEDMPPEAPGDPNGPMAELSGLYHWCVLEGCKSIIRGGKLYMRRGLRGDFKHVQLFLVSGHLVPFRIKRRAPLRPAMRKINLADAYVCSGYFAALCLPKGQFHPNASVPRRYQDGLEADDQEEDTLFVVWFHPQPPPPVKEGDHQTIAVSETIPALSARRKLVVFKTRSKLERNTWCWALNGEIERIARAHKERETKIRQAGEPVKK</sequence>
<dbReference type="Proteomes" id="UP001556367">
    <property type="component" value="Unassembled WGS sequence"/>
</dbReference>
<protein>
    <recommendedName>
        <fullName evidence="2">PH domain-containing protein</fullName>
    </recommendedName>
</protein>
<feature type="domain" description="PH" evidence="2">
    <location>
        <begin position="878"/>
        <end position="1031"/>
    </location>
</feature>
<name>A0ABR3JXJ9_9AGAR</name>
<comment type="caution">
    <text evidence="3">The sequence shown here is derived from an EMBL/GenBank/DDBJ whole genome shotgun (WGS) entry which is preliminary data.</text>
</comment>
<dbReference type="EMBL" id="JASNQZ010000001">
    <property type="protein sequence ID" value="KAL0960649.1"/>
    <property type="molecule type" value="Genomic_DNA"/>
</dbReference>
<feature type="region of interest" description="Disordered" evidence="1">
    <location>
        <begin position="155"/>
        <end position="181"/>
    </location>
</feature>
<organism evidence="3 4">
    <name type="scientific">Hohenbuehelia grisea</name>
    <dbReference type="NCBI Taxonomy" id="104357"/>
    <lineage>
        <taxon>Eukaryota</taxon>
        <taxon>Fungi</taxon>
        <taxon>Dikarya</taxon>
        <taxon>Basidiomycota</taxon>
        <taxon>Agaricomycotina</taxon>
        <taxon>Agaricomycetes</taxon>
        <taxon>Agaricomycetidae</taxon>
        <taxon>Agaricales</taxon>
        <taxon>Pleurotineae</taxon>
        <taxon>Pleurotaceae</taxon>
        <taxon>Hohenbuehelia</taxon>
    </lineage>
</organism>
<accession>A0ABR3JXJ9</accession>
<feature type="region of interest" description="Disordered" evidence="1">
    <location>
        <begin position="216"/>
        <end position="260"/>
    </location>
</feature>
<dbReference type="Pfam" id="PF15404">
    <property type="entry name" value="PH_4"/>
    <property type="match status" value="1"/>
</dbReference>
<dbReference type="InterPro" id="IPR057379">
    <property type="entry name" value="PH_SPO71"/>
</dbReference>
<dbReference type="Pfam" id="PF23207">
    <property type="entry name" value="PH_SPO71"/>
    <property type="match status" value="1"/>
</dbReference>
<evidence type="ECO:0000313" key="3">
    <source>
        <dbReference type="EMBL" id="KAL0960649.1"/>
    </source>
</evidence>
<evidence type="ECO:0000313" key="4">
    <source>
        <dbReference type="Proteomes" id="UP001556367"/>
    </source>
</evidence>
<dbReference type="InterPro" id="IPR001849">
    <property type="entry name" value="PH_domain"/>
</dbReference>
<evidence type="ECO:0000256" key="1">
    <source>
        <dbReference type="SAM" id="MobiDB-lite"/>
    </source>
</evidence>
<dbReference type="PANTHER" id="PTHR28076:SF1">
    <property type="entry name" value="PROSPORE MEMBRANE ADAPTER PROTEIN SPO71"/>
    <property type="match status" value="1"/>
</dbReference>
<gene>
    <name evidence="3" type="ORF">HGRIS_005678</name>
</gene>
<feature type="compositionally biased region" description="Polar residues" evidence="1">
    <location>
        <begin position="226"/>
        <end position="241"/>
    </location>
</feature>
<feature type="domain" description="PH" evidence="2">
    <location>
        <begin position="633"/>
        <end position="814"/>
    </location>
</feature>
<feature type="compositionally biased region" description="Low complexity" evidence="1">
    <location>
        <begin position="162"/>
        <end position="180"/>
    </location>
</feature>
<dbReference type="PANTHER" id="PTHR28076">
    <property type="entry name" value="SPORULATION-SPECIFIC PROTEIN 71"/>
    <property type="match status" value="1"/>
</dbReference>
<dbReference type="InterPro" id="IPR039486">
    <property type="entry name" value="Mug56/Spo71_PH"/>
</dbReference>
<feature type="region of interest" description="Disordered" evidence="1">
    <location>
        <begin position="831"/>
        <end position="856"/>
    </location>
</feature>
<dbReference type="InterPro" id="IPR040345">
    <property type="entry name" value="Mug56/Spo71"/>
</dbReference>